<dbReference type="GO" id="GO:0003677">
    <property type="term" value="F:DNA binding"/>
    <property type="evidence" value="ECO:0007669"/>
    <property type="project" value="UniProtKB-KW"/>
</dbReference>
<feature type="domain" description="Tyr recombinase" evidence="4">
    <location>
        <begin position="1"/>
        <end position="159"/>
    </location>
</feature>
<dbReference type="EMBL" id="WNZX01000006">
    <property type="protein sequence ID" value="MUG70965.1"/>
    <property type="molecule type" value="Genomic_DNA"/>
</dbReference>
<keyword evidence="6" id="KW-1185">Reference proteome</keyword>
<dbReference type="GO" id="GO:0015074">
    <property type="term" value="P:DNA integration"/>
    <property type="evidence" value="ECO:0007669"/>
    <property type="project" value="InterPro"/>
</dbReference>
<accession>A0A7X2Z9R8</accession>
<protein>
    <submittedName>
        <fullName evidence="5">Tyrosine-type recombinase/integrase</fullName>
    </submittedName>
</protein>
<dbReference type="SUPFAM" id="SSF56349">
    <property type="entry name" value="DNA breaking-rejoining enzymes"/>
    <property type="match status" value="1"/>
</dbReference>
<dbReference type="PANTHER" id="PTHR30349">
    <property type="entry name" value="PHAGE INTEGRASE-RELATED"/>
    <property type="match status" value="1"/>
</dbReference>
<dbReference type="PROSITE" id="PS51898">
    <property type="entry name" value="TYR_RECOMBINASE"/>
    <property type="match status" value="1"/>
</dbReference>
<proteinExistence type="inferred from homology"/>
<evidence type="ECO:0000259" key="4">
    <source>
        <dbReference type="PROSITE" id="PS51898"/>
    </source>
</evidence>
<dbReference type="PANTHER" id="PTHR30349:SF41">
    <property type="entry name" value="INTEGRASE_RECOMBINASE PROTEIN MJ0367-RELATED"/>
    <property type="match status" value="1"/>
</dbReference>
<evidence type="ECO:0000256" key="1">
    <source>
        <dbReference type="ARBA" id="ARBA00008857"/>
    </source>
</evidence>
<sequence length="178" mass="20626">MSGPMFDFENSTICIRKSISLTQDGQAFEKAPKTADSERIVDMPGWFIEDLCRFRFTWLEERMKIGDLWQGGERQYVFHGGEGLPFYHNTPSHTWRKFVARHGLPKLRLHDLRHTAATLLIEANTDLKIVQERLGHAKYSTTADLYAHVTKKISKETAAKLDKFDPSKNFRQQSVNKR</sequence>
<evidence type="ECO:0000256" key="3">
    <source>
        <dbReference type="ARBA" id="ARBA00023172"/>
    </source>
</evidence>
<name>A0A7X2Z9R8_9BACL</name>
<dbReference type="RefSeq" id="WP_155614565.1">
    <property type="nucleotide sequence ID" value="NZ_WNZX01000006.1"/>
</dbReference>
<dbReference type="Proteomes" id="UP000450917">
    <property type="component" value="Unassembled WGS sequence"/>
</dbReference>
<dbReference type="InterPro" id="IPR013762">
    <property type="entry name" value="Integrase-like_cat_sf"/>
</dbReference>
<dbReference type="Pfam" id="PF00589">
    <property type="entry name" value="Phage_integrase"/>
    <property type="match status" value="1"/>
</dbReference>
<comment type="similarity">
    <text evidence="1">Belongs to the 'phage' integrase family.</text>
</comment>
<evidence type="ECO:0000256" key="2">
    <source>
        <dbReference type="ARBA" id="ARBA00023125"/>
    </source>
</evidence>
<comment type="caution">
    <text evidence="5">The sequence shown here is derived from an EMBL/GenBank/DDBJ whole genome shotgun (WGS) entry which is preliminary data.</text>
</comment>
<dbReference type="InterPro" id="IPR002104">
    <property type="entry name" value="Integrase_catalytic"/>
</dbReference>
<evidence type="ECO:0000313" key="5">
    <source>
        <dbReference type="EMBL" id="MUG70965.1"/>
    </source>
</evidence>
<dbReference type="InterPro" id="IPR050090">
    <property type="entry name" value="Tyrosine_recombinase_XerCD"/>
</dbReference>
<reference evidence="5 6" key="1">
    <citation type="submission" date="2019-11" db="EMBL/GenBank/DDBJ databases">
        <title>Draft genome sequences of five Paenibacillus species of dairy origin.</title>
        <authorList>
            <person name="Olajide A.M."/>
            <person name="Chen S."/>
            <person name="Lapointe G."/>
        </authorList>
    </citation>
    <scope>NUCLEOTIDE SEQUENCE [LARGE SCALE GENOMIC DNA]</scope>
    <source>
        <strain evidence="5 6">2CS3</strain>
    </source>
</reference>
<evidence type="ECO:0000313" key="6">
    <source>
        <dbReference type="Proteomes" id="UP000450917"/>
    </source>
</evidence>
<dbReference type="InterPro" id="IPR011010">
    <property type="entry name" value="DNA_brk_join_enz"/>
</dbReference>
<organism evidence="5 6">
    <name type="scientific">Paenibacillus validus</name>
    <dbReference type="NCBI Taxonomy" id="44253"/>
    <lineage>
        <taxon>Bacteria</taxon>
        <taxon>Bacillati</taxon>
        <taxon>Bacillota</taxon>
        <taxon>Bacilli</taxon>
        <taxon>Bacillales</taxon>
        <taxon>Paenibacillaceae</taxon>
        <taxon>Paenibacillus</taxon>
    </lineage>
</organism>
<keyword evidence="2" id="KW-0238">DNA-binding</keyword>
<dbReference type="CDD" id="cd01189">
    <property type="entry name" value="INT_ICEBs1_C_like"/>
    <property type="match status" value="1"/>
</dbReference>
<dbReference type="GO" id="GO:0006310">
    <property type="term" value="P:DNA recombination"/>
    <property type="evidence" value="ECO:0007669"/>
    <property type="project" value="UniProtKB-KW"/>
</dbReference>
<gene>
    <name evidence="5" type="ORF">GNP93_09760</name>
</gene>
<dbReference type="Gene3D" id="1.10.443.10">
    <property type="entry name" value="Intergrase catalytic core"/>
    <property type="match status" value="1"/>
</dbReference>
<keyword evidence="3" id="KW-0233">DNA recombination</keyword>
<dbReference type="AlphaFoldDB" id="A0A7X2Z9R8"/>